<accession>A0A1I7YU54</accession>
<sequence>MPKIVQHFPLYPVRIAKVPKINSSLPFPVLYKGHGPQACSTLVKLHLRNSSANARPPRPAKHPCPRPITRLDLHTSSPQSHYATVSADSQFVAPRPPNPIARIIPLARATIIRPGRFPVVPARRELLEYYLSTTTRRSERKQRAKCKKRGERESLVIYNELLRRCTTQFTPRFAAAAVHGEGKHSSETVRRRGQEKPRAICLRCAKERRVFGLEIGDETVTKRYPIALHVLGVEEVCLTPV</sequence>
<protein>
    <submittedName>
        <fullName evidence="3">30S ribosomal protein S14, chloroplastic</fullName>
    </submittedName>
</protein>
<feature type="region of interest" description="Disordered" evidence="1">
    <location>
        <begin position="51"/>
        <end position="79"/>
    </location>
</feature>
<reference evidence="3" key="1">
    <citation type="submission" date="2016-11" db="UniProtKB">
        <authorList>
            <consortium name="WormBaseParasite"/>
        </authorList>
    </citation>
    <scope>IDENTIFICATION</scope>
</reference>
<dbReference type="Proteomes" id="UP000095287">
    <property type="component" value="Unplaced"/>
</dbReference>
<proteinExistence type="predicted"/>
<dbReference type="WBParaSite" id="L893_g19864.t1">
    <property type="protein sequence ID" value="L893_g19864.t1"/>
    <property type="gene ID" value="L893_g19864"/>
</dbReference>
<name>A0A1I7YU54_9BILA</name>
<organism evidence="2 3">
    <name type="scientific">Steinernema glaseri</name>
    <dbReference type="NCBI Taxonomy" id="37863"/>
    <lineage>
        <taxon>Eukaryota</taxon>
        <taxon>Metazoa</taxon>
        <taxon>Ecdysozoa</taxon>
        <taxon>Nematoda</taxon>
        <taxon>Chromadorea</taxon>
        <taxon>Rhabditida</taxon>
        <taxon>Tylenchina</taxon>
        <taxon>Panagrolaimomorpha</taxon>
        <taxon>Strongyloidoidea</taxon>
        <taxon>Steinernematidae</taxon>
        <taxon>Steinernema</taxon>
    </lineage>
</organism>
<evidence type="ECO:0000313" key="2">
    <source>
        <dbReference type="Proteomes" id="UP000095287"/>
    </source>
</evidence>
<keyword evidence="2" id="KW-1185">Reference proteome</keyword>
<evidence type="ECO:0000256" key="1">
    <source>
        <dbReference type="SAM" id="MobiDB-lite"/>
    </source>
</evidence>
<dbReference type="AlphaFoldDB" id="A0A1I7YU54"/>
<evidence type="ECO:0000313" key="3">
    <source>
        <dbReference type="WBParaSite" id="L893_g19864.t1"/>
    </source>
</evidence>